<keyword evidence="3" id="KW-1185">Reference proteome</keyword>
<gene>
    <name evidence="2" type="ORF">VFH_II051320</name>
</gene>
<dbReference type="AlphaFoldDB" id="A0AAV0ZDT5"/>
<dbReference type="PROSITE" id="PS00636">
    <property type="entry name" value="DNAJ_1"/>
    <property type="match status" value="1"/>
</dbReference>
<evidence type="ECO:0000313" key="2">
    <source>
        <dbReference type="EMBL" id="CAI8596780.1"/>
    </source>
</evidence>
<dbReference type="PANTHER" id="PTHR45432:SF6">
    <property type="entry name" value="J DOMAIN-CONTAINING PROTEIN"/>
    <property type="match status" value="1"/>
</dbReference>
<dbReference type="SUPFAM" id="SSF46565">
    <property type="entry name" value="Chaperone J-domain"/>
    <property type="match status" value="1"/>
</dbReference>
<name>A0AAV0ZDT5_VICFA</name>
<evidence type="ECO:0000313" key="3">
    <source>
        <dbReference type="Proteomes" id="UP001157006"/>
    </source>
</evidence>
<proteinExistence type="predicted"/>
<dbReference type="InterPro" id="IPR001623">
    <property type="entry name" value="DnaJ_domain"/>
</dbReference>
<protein>
    <recommendedName>
        <fullName evidence="1">J domain-containing protein</fullName>
    </recommendedName>
</protein>
<dbReference type="Pfam" id="PF00226">
    <property type="entry name" value="DnaJ"/>
    <property type="match status" value="1"/>
</dbReference>
<accession>A0AAV0ZDT5</accession>
<dbReference type="Gene3D" id="1.10.287.110">
    <property type="entry name" value="DnaJ domain"/>
    <property type="match status" value="1"/>
</dbReference>
<organism evidence="2 3">
    <name type="scientific">Vicia faba</name>
    <name type="common">Broad bean</name>
    <name type="synonym">Faba vulgaris</name>
    <dbReference type="NCBI Taxonomy" id="3906"/>
    <lineage>
        <taxon>Eukaryota</taxon>
        <taxon>Viridiplantae</taxon>
        <taxon>Streptophyta</taxon>
        <taxon>Embryophyta</taxon>
        <taxon>Tracheophyta</taxon>
        <taxon>Spermatophyta</taxon>
        <taxon>Magnoliopsida</taxon>
        <taxon>eudicotyledons</taxon>
        <taxon>Gunneridae</taxon>
        <taxon>Pentapetalae</taxon>
        <taxon>rosids</taxon>
        <taxon>fabids</taxon>
        <taxon>Fabales</taxon>
        <taxon>Fabaceae</taxon>
        <taxon>Papilionoideae</taxon>
        <taxon>50 kb inversion clade</taxon>
        <taxon>NPAAA clade</taxon>
        <taxon>Hologalegina</taxon>
        <taxon>IRL clade</taxon>
        <taxon>Fabeae</taxon>
        <taxon>Vicia</taxon>
    </lineage>
</organism>
<dbReference type="SMART" id="SM00271">
    <property type="entry name" value="DnaJ"/>
    <property type="match status" value="1"/>
</dbReference>
<dbReference type="PRINTS" id="PR00625">
    <property type="entry name" value="JDOMAIN"/>
</dbReference>
<dbReference type="InterPro" id="IPR018253">
    <property type="entry name" value="DnaJ_domain_CS"/>
</dbReference>
<dbReference type="EMBL" id="OX451737">
    <property type="protein sequence ID" value="CAI8596780.1"/>
    <property type="molecule type" value="Genomic_DNA"/>
</dbReference>
<dbReference type="PROSITE" id="PS50076">
    <property type="entry name" value="DNAJ_2"/>
    <property type="match status" value="1"/>
</dbReference>
<feature type="domain" description="J" evidence="1">
    <location>
        <begin position="50"/>
        <end position="117"/>
    </location>
</feature>
<dbReference type="PANTHER" id="PTHR45432">
    <property type="entry name" value="CHAPERONE PROTEIN DNAJ 11, CHLOROPLASTIC-LIKE"/>
    <property type="match status" value="1"/>
</dbReference>
<sequence>MAPMLSFTGLPSARPLQLPDDGSTSGISNRRMVSVRAAATVTDTRRAATSLYEVLRIKPGASHSEIKSAYRSLAKVYHPDAAAQRLPECDDRDFIEIRKAYETLSDPSARAVYDMSLRSRQFSGSVTLKRCPGYTRWETDQCW</sequence>
<dbReference type="Proteomes" id="UP001157006">
    <property type="component" value="Chromosome 2"/>
</dbReference>
<evidence type="ECO:0000259" key="1">
    <source>
        <dbReference type="PROSITE" id="PS50076"/>
    </source>
</evidence>
<dbReference type="CDD" id="cd06257">
    <property type="entry name" value="DnaJ"/>
    <property type="match status" value="1"/>
</dbReference>
<reference evidence="2 3" key="1">
    <citation type="submission" date="2023-01" db="EMBL/GenBank/DDBJ databases">
        <authorList>
            <person name="Kreplak J."/>
        </authorList>
    </citation>
    <scope>NUCLEOTIDE SEQUENCE [LARGE SCALE GENOMIC DNA]</scope>
</reference>
<dbReference type="InterPro" id="IPR036869">
    <property type="entry name" value="J_dom_sf"/>
</dbReference>